<comment type="subunit">
    <text evidence="15">Homohexamer.</text>
</comment>
<sequence length="624" mass="68328">MLKELIGWALLFAILWGAYQLFFSQPAAQPAQLTYTDFVTKVQAGEVKDVKFAIADVIQTGTGTLKDGTKFTTIAPLYDASLYPLLIAKGVEGDFNKVQTSIWLTLLESVLPYVLLIGLWLFMMQRMQGGQNNQVFGFGKSKAKLFMDNRPRVTFKDVAGLDEAKEETGELIDYLKNPKKFSTMGAKIPKGALLVGPPGCGKTLLARAISGEAKVPFFNVSGSEFVEMFVGVGASRVRDLFAQAKQYAPCIVFIDEIDAVGRHRGAGIGGGNDEREQTLNQLLVEMDGFDANKGIIILAATNRPDVLDPALLRPGRFDRRVVVDLPDAKGREEILKVHASDKPFAADVLFVTIAKETAGFTGADLENLLNESALLAVRRGRTDITMEEVEEAIDKVIAGPQKKSRVISDDERRRIAYHESGHAVVGKALAAREEVHRISIVSRGMALGFTLQLPTEDRYMRTSEELLREVAGLLGGSASEKLFLGSISTGPSNDLERATDVVHRMIRAYGMSEKLGPLTYGKTSDLVFLGKELSEERNYSEETAQTIDAEARRLVEEQYRRATEVLEMNRVVLENLVTVLLDKETLQGPELEEALRGVIDLTASTVHIQAPASQSGSSVSTQPA</sequence>
<dbReference type="SMART" id="SM00382">
    <property type="entry name" value="AAA"/>
    <property type="match status" value="1"/>
</dbReference>
<dbReference type="InterPro" id="IPR027417">
    <property type="entry name" value="P-loop_NTPase"/>
</dbReference>
<evidence type="ECO:0000256" key="4">
    <source>
        <dbReference type="ARBA" id="ARBA00022670"/>
    </source>
</evidence>
<feature type="transmembrane region" description="Helical" evidence="15">
    <location>
        <begin position="102"/>
        <end position="122"/>
    </location>
</feature>
<dbReference type="GO" id="GO:0004222">
    <property type="term" value="F:metalloendopeptidase activity"/>
    <property type="evidence" value="ECO:0007669"/>
    <property type="project" value="InterPro"/>
</dbReference>
<dbReference type="GO" id="GO:0005886">
    <property type="term" value="C:plasma membrane"/>
    <property type="evidence" value="ECO:0007669"/>
    <property type="project" value="UniProtKB-SubCell"/>
</dbReference>
<dbReference type="SUPFAM" id="SSF140990">
    <property type="entry name" value="FtsH protease domain-like"/>
    <property type="match status" value="1"/>
</dbReference>
<feature type="binding site" evidence="15">
    <location>
        <position position="418"/>
    </location>
    <ligand>
        <name>Zn(2+)</name>
        <dbReference type="ChEBI" id="CHEBI:29105"/>
        <note>catalytic</note>
    </ligand>
</feature>
<comment type="caution">
    <text evidence="18">The sequence shown here is derived from an EMBL/GenBank/DDBJ whole genome shotgun (WGS) entry which is preliminary data.</text>
</comment>
<evidence type="ECO:0000256" key="11">
    <source>
        <dbReference type="ARBA" id="ARBA00022989"/>
    </source>
</evidence>
<dbReference type="PANTHER" id="PTHR23076:SF97">
    <property type="entry name" value="ATP-DEPENDENT ZINC METALLOPROTEASE YME1L1"/>
    <property type="match status" value="1"/>
</dbReference>
<comment type="cofactor">
    <cofactor evidence="15">
        <name>Zn(2+)</name>
        <dbReference type="ChEBI" id="CHEBI:29105"/>
    </cofactor>
    <text evidence="15">Binds 1 zinc ion per subunit.</text>
</comment>
<feature type="domain" description="AAA+ ATPase" evidence="17">
    <location>
        <begin position="188"/>
        <end position="327"/>
    </location>
</feature>
<evidence type="ECO:0000256" key="8">
    <source>
        <dbReference type="ARBA" id="ARBA00022801"/>
    </source>
</evidence>
<feature type="active site" evidence="15">
    <location>
        <position position="419"/>
    </location>
</feature>
<evidence type="ECO:0000256" key="14">
    <source>
        <dbReference type="ARBA" id="ARBA00061570"/>
    </source>
</evidence>
<dbReference type="FunFam" id="1.20.58.760:FF:000001">
    <property type="entry name" value="ATP-dependent zinc metalloprotease FtsH"/>
    <property type="match status" value="1"/>
</dbReference>
<dbReference type="FunFam" id="3.40.50.300:FF:000001">
    <property type="entry name" value="ATP-dependent zinc metalloprotease FtsH"/>
    <property type="match status" value="1"/>
</dbReference>
<evidence type="ECO:0000256" key="7">
    <source>
        <dbReference type="ARBA" id="ARBA00022741"/>
    </source>
</evidence>
<dbReference type="FunFam" id="1.10.8.60:FF:000001">
    <property type="entry name" value="ATP-dependent zinc metalloprotease FtsH"/>
    <property type="match status" value="1"/>
</dbReference>
<dbReference type="Pfam" id="PF06480">
    <property type="entry name" value="FtsH_ext"/>
    <property type="match status" value="1"/>
</dbReference>
<keyword evidence="11 15" id="KW-1133">Transmembrane helix</keyword>
<keyword evidence="19" id="KW-1185">Reference proteome</keyword>
<evidence type="ECO:0000313" key="18">
    <source>
        <dbReference type="EMBL" id="RIE06991.1"/>
    </source>
</evidence>
<dbReference type="Gene3D" id="1.10.8.60">
    <property type="match status" value="1"/>
</dbReference>
<evidence type="ECO:0000313" key="19">
    <source>
        <dbReference type="Proteomes" id="UP000266328"/>
    </source>
</evidence>
<comment type="similarity">
    <text evidence="14 15">In the central section; belongs to the AAA ATPase family.</text>
</comment>
<dbReference type="Pfam" id="PF01434">
    <property type="entry name" value="Peptidase_M41"/>
    <property type="match status" value="1"/>
</dbReference>
<dbReference type="OrthoDB" id="9809379at2"/>
<organism evidence="18 19">
    <name type="scientific">Candidatus Cryosericum terrychapinii</name>
    <dbReference type="NCBI Taxonomy" id="2290919"/>
    <lineage>
        <taxon>Bacteria</taxon>
        <taxon>Pseudomonadati</taxon>
        <taxon>Caldisericota/Cryosericota group</taxon>
        <taxon>Candidatus Cryosericota</taxon>
        <taxon>Candidatus Cryosericia</taxon>
        <taxon>Candidatus Cryosericales</taxon>
        <taxon>Candidatus Cryosericaceae</taxon>
        <taxon>Candidatus Cryosericum</taxon>
    </lineage>
</organism>
<dbReference type="Gene3D" id="1.20.58.760">
    <property type="entry name" value="Peptidase M41"/>
    <property type="match status" value="1"/>
</dbReference>
<keyword evidence="8 15" id="KW-0378">Hydrolase</keyword>
<evidence type="ECO:0000256" key="3">
    <source>
        <dbReference type="ARBA" id="ARBA00022475"/>
    </source>
</evidence>
<dbReference type="InterPro" id="IPR037219">
    <property type="entry name" value="Peptidase_M41-like"/>
</dbReference>
<evidence type="ECO:0000256" key="5">
    <source>
        <dbReference type="ARBA" id="ARBA00022692"/>
    </source>
</evidence>
<accession>A0A398D672</accession>
<evidence type="ECO:0000256" key="15">
    <source>
        <dbReference type="HAMAP-Rule" id="MF_01458"/>
    </source>
</evidence>
<dbReference type="Pfam" id="PF00004">
    <property type="entry name" value="AAA"/>
    <property type="match status" value="1"/>
</dbReference>
<dbReference type="PROSITE" id="PS00674">
    <property type="entry name" value="AAA"/>
    <property type="match status" value="1"/>
</dbReference>
<dbReference type="InterPro" id="IPR003960">
    <property type="entry name" value="ATPase_AAA_CS"/>
</dbReference>
<evidence type="ECO:0000256" key="16">
    <source>
        <dbReference type="RuleBase" id="RU003651"/>
    </source>
</evidence>
<protein>
    <recommendedName>
        <fullName evidence="15">ATP-dependent zinc metalloprotease FtsH</fullName>
        <ecNumber evidence="15">3.4.24.-</ecNumber>
    </recommendedName>
</protein>
<dbReference type="CDD" id="cd19501">
    <property type="entry name" value="RecA-like_FtsH"/>
    <property type="match status" value="1"/>
</dbReference>
<keyword evidence="12 15" id="KW-0482">Metalloprotease</keyword>
<dbReference type="InterPro" id="IPR011546">
    <property type="entry name" value="Pept_M41_FtsH_extracell"/>
</dbReference>
<comment type="function">
    <text evidence="15">Acts as a processive, ATP-dependent zinc metallopeptidase for both cytoplasmic and membrane proteins. Plays a role in the quality control of integral membrane proteins.</text>
</comment>
<dbReference type="Proteomes" id="UP000266328">
    <property type="component" value="Unassembled WGS sequence"/>
</dbReference>
<dbReference type="GO" id="GO:0030163">
    <property type="term" value="P:protein catabolic process"/>
    <property type="evidence" value="ECO:0007669"/>
    <property type="project" value="UniProtKB-UniRule"/>
</dbReference>
<keyword evidence="7 15" id="KW-0547">Nucleotide-binding</keyword>
<dbReference type="GO" id="GO:0016887">
    <property type="term" value="F:ATP hydrolysis activity"/>
    <property type="evidence" value="ECO:0007669"/>
    <property type="project" value="UniProtKB-UniRule"/>
</dbReference>
<gene>
    <name evidence="15" type="primary">ftsH</name>
    <name evidence="18" type="ORF">SMC7_00195</name>
</gene>
<evidence type="ECO:0000256" key="6">
    <source>
        <dbReference type="ARBA" id="ARBA00022723"/>
    </source>
</evidence>
<evidence type="ECO:0000256" key="13">
    <source>
        <dbReference type="ARBA" id="ARBA00023136"/>
    </source>
</evidence>
<dbReference type="InterPro" id="IPR003593">
    <property type="entry name" value="AAA+_ATPase"/>
</dbReference>
<keyword evidence="9 15" id="KW-0862">Zinc</keyword>
<keyword evidence="3 15" id="KW-1003">Cell membrane</keyword>
<dbReference type="GO" id="GO:0008270">
    <property type="term" value="F:zinc ion binding"/>
    <property type="evidence" value="ECO:0007669"/>
    <property type="project" value="UniProtKB-UniRule"/>
</dbReference>
<dbReference type="GO" id="GO:0004176">
    <property type="term" value="F:ATP-dependent peptidase activity"/>
    <property type="evidence" value="ECO:0007669"/>
    <property type="project" value="InterPro"/>
</dbReference>
<dbReference type="NCBIfam" id="TIGR01241">
    <property type="entry name" value="FtsH_fam"/>
    <property type="match status" value="1"/>
</dbReference>
<dbReference type="Gene3D" id="3.40.50.300">
    <property type="entry name" value="P-loop containing nucleotide triphosphate hydrolases"/>
    <property type="match status" value="1"/>
</dbReference>
<dbReference type="GO" id="GO:0005524">
    <property type="term" value="F:ATP binding"/>
    <property type="evidence" value="ECO:0007669"/>
    <property type="project" value="UniProtKB-UniRule"/>
</dbReference>
<evidence type="ECO:0000256" key="10">
    <source>
        <dbReference type="ARBA" id="ARBA00022840"/>
    </source>
</evidence>
<dbReference type="GO" id="GO:0006508">
    <property type="term" value="P:proteolysis"/>
    <property type="evidence" value="ECO:0007669"/>
    <property type="project" value="UniProtKB-KW"/>
</dbReference>
<keyword evidence="10 15" id="KW-0067">ATP-binding</keyword>
<evidence type="ECO:0000256" key="9">
    <source>
        <dbReference type="ARBA" id="ARBA00022833"/>
    </source>
</evidence>
<dbReference type="HAMAP" id="MF_01458">
    <property type="entry name" value="FtsH"/>
    <property type="match status" value="1"/>
</dbReference>
<comment type="caution">
    <text evidence="15">Lacks conserved residue(s) required for the propagation of feature annotation.</text>
</comment>
<dbReference type="AlphaFoldDB" id="A0A398D672"/>
<feature type="binding site" evidence="15">
    <location>
        <position position="494"/>
    </location>
    <ligand>
        <name>Zn(2+)</name>
        <dbReference type="ChEBI" id="CHEBI:29105"/>
        <note>catalytic</note>
    </ligand>
</feature>
<dbReference type="InterPro" id="IPR003959">
    <property type="entry name" value="ATPase_AAA_core"/>
</dbReference>
<keyword evidence="6 15" id="KW-0479">Metal-binding</keyword>
<keyword evidence="5 15" id="KW-0812">Transmembrane</keyword>
<dbReference type="InterPro" id="IPR041569">
    <property type="entry name" value="AAA_lid_3"/>
</dbReference>
<dbReference type="EC" id="3.4.24.-" evidence="15"/>
<reference evidence="18 19" key="1">
    <citation type="submission" date="2018-09" db="EMBL/GenBank/DDBJ databases">
        <title>Discovery and Ecogenomic Context for Candidatus Cryosericales, a Global Caldiserica Order Active in Thawing Permafrost.</title>
        <authorList>
            <person name="Martinez M.A."/>
            <person name="Woodcroft B.J."/>
            <person name="Ignacio Espinoza J.C."/>
            <person name="Zayed A."/>
            <person name="Singleton C.M."/>
            <person name="Boyd J."/>
            <person name="Li Y.-F."/>
            <person name="Purvine S."/>
            <person name="Maughan H."/>
            <person name="Hodgkins S.B."/>
            <person name="Anderson D."/>
            <person name="Sederholm M."/>
            <person name="Temperton B."/>
            <person name="Saleska S.R."/>
            <person name="Tyson G.W."/>
            <person name="Rich V.I."/>
        </authorList>
    </citation>
    <scope>NUCLEOTIDE SEQUENCE [LARGE SCALE GENOMIC DNA]</scope>
    <source>
        <strain evidence="18 19">SMC7</strain>
    </source>
</reference>
<evidence type="ECO:0000259" key="17">
    <source>
        <dbReference type="SMART" id="SM00382"/>
    </source>
</evidence>
<dbReference type="Pfam" id="PF17862">
    <property type="entry name" value="AAA_lid_3"/>
    <property type="match status" value="1"/>
</dbReference>
<dbReference type="InterPro" id="IPR000642">
    <property type="entry name" value="Peptidase_M41"/>
</dbReference>
<feature type="binding site" evidence="15">
    <location>
        <position position="422"/>
    </location>
    <ligand>
        <name>Zn(2+)</name>
        <dbReference type="ChEBI" id="CHEBI:29105"/>
        <note>catalytic</note>
    </ligand>
</feature>
<keyword evidence="4 15" id="KW-0645">Protease</keyword>
<keyword evidence="13 15" id="KW-0472">Membrane</keyword>
<dbReference type="Gene3D" id="3.30.720.210">
    <property type="match status" value="1"/>
</dbReference>
<comment type="similarity">
    <text evidence="16">Belongs to the AAA ATPase family.</text>
</comment>
<proteinExistence type="inferred from homology"/>
<comment type="similarity">
    <text evidence="2 15">In the C-terminal section; belongs to the peptidase M41 family.</text>
</comment>
<evidence type="ECO:0000256" key="12">
    <source>
        <dbReference type="ARBA" id="ARBA00023049"/>
    </source>
</evidence>
<name>A0A398D672_9BACT</name>
<dbReference type="EMBL" id="QXIS01000001">
    <property type="protein sequence ID" value="RIE06991.1"/>
    <property type="molecule type" value="Genomic_DNA"/>
</dbReference>
<dbReference type="SUPFAM" id="SSF52540">
    <property type="entry name" value="P-loop containing nucleoside triphosphate hydrolases"/>
    <property type="match status" value="1"/>
</dbReference>
<evidence type="ECO:0000256" key="1">
    <source>
        <dbReference type="ARBA" id="ARBA00004370"/>
    </source>
</evidence>
<dbReference type="InterPro" id="IPR005936">
    <property type="entry name" value="FtsH"/>
</dbReference>
<evidence type="ECO:0000256" key="2">
    <source>
        <dbReference type="ARBA" id="ARBA00010044"/>
    </source>
</evidence>
<dbReference type="PANTHER" id="PTHR23076">
    <property type="entry name" value="METALLOPROTEASE M41 FTSH"/>
    <property type="match status" value="1"/>
</dbReference>
<comment type="subcellular location">
    <subcellularLocation>
        <location evidence="15">Cell membrane</location>
        <topology evidence="15">Multi-pass membrane protein</topology>
        <orientation evidence="15">Cytoplasmic side</orientation>
    </subcellularLocation>
    <subcellularLocation>
        <location evidence="1">Membrane</location>
    </subcellularLocation>
</comment>